<dbReference type="SUPFAM" id="SSF53474">
    <property type="entry name" value="alpha/beta-Hydrolases"/>
    <property type="match status" value="1"/>
</dbReference>
<dbReference type="RefSeq" id="WP_230498418.1">
    <property type="nucleotide sequence ID" value="NZ_CAKJTG010000030.1"/>
</dbReference>
<evidence type="ECO:0000313" key="3">
    <source>
        <dbReference type="EMBL" id="CAG9610184.1"/>
    </source>
</evidence>
<keyword evidence="1 3" id="KW-0378">Hydrolase</keyword>
<evidence type="ECO:0000313" key="4">
    <source>
        <dbReference type="Proteomes" id="UP000789845"/>
    </source>
</evidence>
<name>A0A9C7GCU1_9BACI</name>
<dbReference type="AlphaFoldDB" id="A0A9C7GCU1"/>
<dbReference type="Gene3D" id="3.40.50.1820">
    <property type="entry name" value="alpha/beta hydrolase"/>
    <property type="match status" value="1"/>
</dbReference>
<protein>
    <submittedName>
        <fullName evidence="3">AB hydrolase superfamily protein YvaM</fullName>
        <ecNumber evidence="3">3.-.-.-</ecNumber>
    </submittedName>
</protein>
<dbReference type="InterPro" id="IPR029058">
    <property type="entry name" value="AB_hydrolase_fold"/>
</dbReference>
<dbReference type="EC" id="3.-.-.-" evidence="3"/>
<dbReference type="PRINTS" id="PR00111">
    <property type="entry name" value="ABHYDROLASE"/>
</dbReference>
<dbReference type="Proteomes" id="UP000789845">
    <property type="component" value="Unassembled WGS sequence"/>
</dbReference>
<gene>
    <name evidence="3" type="primary">yvaM</name>
    <name evidence="3" type="ORF">NEOCIP111885_03930</name>
</gene>
<proteinExistence type="predicted"/>
<dbReference type="EMBL" id="CAKJTG010000030">
    <property type="protein sequence ID" value="CAG9610184.1"/>
    <property type="molecule type" value="Genomic_DNA"/>
</dbReference>
<feature type="domain" description="AB hydrolase-1" evidence="2">
    <location>
        <begin position="21"/>
        <end position="121"/>
    </location>
</feature>
<accession>A0A9C7GCU1</accession>
<dbReference type="GO" id="GO:0016787">
    <property type="term" value="F:hydrolase activity"/>
    <property type="evidence" value="ECO:0007669"/>
    <property type="project" value="UniProtKB-KW"/>
</dbReference>
<comment type="caution">
    <text evidence="3">The sequence shown here is derived from an EMBL/GenBank/DDBJ whole genome shotgun (WGS) entry which is preliminary data.</text>
</comment>
<organism evidence="3 4">
    <name type="scientific">Pseudoneobacillus rhizosphaerae</name>
    <dbReference type="NCBI Taxonomy" id="2880968"/>
    <lineage>
        <taxon>Bacteria</taxon>
        <taxon>Bacillati</taxon>
        <taxon>Bacillota</taxon>
        <taxon>Bacilli</taxon>
        <taxon>Bacillales</taxon>
        <taxon>Bacillaceae</taxon>
        <taxon>Pseudoneobacillus</taxon>
    </lineage>
</organism>
<reference evidence="3" key="1">
    <citation type="submission" date="2021-10" db="EMBL/GenBank/DDBJ databases">
        <authorList>
            <person name="Criscuolo A."/>
        </authorList>
    </citation>
    <scope>NUCLEOTIDE SEQUENCE</scope>
    <source>
        <strain evidence="3">CIP111885</strain>
    </source>
</reference>
<keyword evidence="4" id="KW-1185">Reference proteome</keyword>
<dbReference type="Pfam" id="PF00561">
    <property type="entry name" value="Abhydrolase_1"/>
    <property type="match status" value="1"/>
</dbReference>
<dbReference type="PANTHER" id="PTHR43798:SF31">
    <property type="entry name" value="AB HYDROLASE SUPERFAMILY PROTEIN YCLE"/>
    <property type="match status" value="1"/>
</dbReference>
<dbReference type="PANTHER" id="PTHR43798">
    <property type="entry name" value="MONOACYLGLYCEROL LIPASE"/>
    <property type="match status" value="1"/>
</dbReference>
<dbReference type="InterPro" id="IPR050266">
    <property type="entry name" value="AB_hydrolase_sf"/>
</dbReference>
<evidence type="ECO:0000256" key="1">
    <source>
        <dbReference type="ARBA" id="ARBA00022801"/>
    </source>
</evidence>
<evidence type="ECO:0000259" key="2">
    <source>
        <dbReference type="Pfam" id="PF00561"/>
    </source>
</evidence>
<sequence length="253" mass="29495">MPICHHQNRKLYFEDKGKGIPIVFIHPPGMGRKVFFYQIFLTEKFRIILPDLSGHGNSEGKQAKFSIKEYAEEIKAILDNLQIEKAVICGYSSGGIVAQEFASLYSNRVLAMILSGGFPEVKSMLLKYEHLAGMFLLRKYPKVLIKVIAGSHTENKELKQVLIDHMKKADMNIWYQFYQESLEYSCLKNIENWTFPLLLIYGSRDFINKHIRNYPNGHFDAEFIVNAFHQLPMKNWRSFNQIIENYLLKLKSH</sequence>
<dbReference type="GO" id="GO:0016020">
    <property type="term" value="C:membrane"/>
    <property type="evidence" value="ECO:0007669"/>
    <property type="project" value="TreeGrafter"/>
</dbReference>
<dbReference type="InterPro" id="IPR000073">
    <property type="entry name" value="AB_hydrolase_1"/>
</dbReference>